<dbReference type="SUPFAM" id="SSF48726">
    <property type="entry name" value="Immunoglobulin"/>
    <property type="match status" value="1"/>
</dbReference>
<proteinExistence type="predicted"/>
<dbReference type="Proteomes" id="UP001372834">
    <property type="component" value="Unassembled WGS sequence"/>
</dbReference>
<gene>
    <name evidence="1" type="ORF">RUM43_005333</name>
</gene>
<dbReference type="AlphaFoldDB" id="A0AAN8NVW0"/>
<evidence type="ECO:0008006" key="3">
    <source>
        <dbReference type="Google" id="ProtNLM"/>
    </source>
</evidence>
<evidence type="ECO:0000313" key="2">
    <source>
        <dbReference type="Proteomes" id="UP001372834"/>
    </source>
</evidence>
<protein>
    <recommendedName>
        <fullName evidence="3">Ig-like domain-containing protein</fullName>
    </recommendedName>
</protein>
<organism evidence="1 2">
    <name type="scientific">Polyplax serrata</name>
    <name type="common">Common mouse louse</name>
    <dbReference type="NCBI Taxonomy" id="468196"/>
    <lineage>
        <taxon>Eukaryota</taxon>
        <taxon>Metazoa</taxon>
        <taxon>Ecdysozoa</taxon>
        <taxon>Arthropoda</taxon>
        <taxon>Hexapoda</taxon>
        <taxon>Insecta</taxon>
        <taxon>Pterygota</taxon>
        <taxon>Neoptera</taxon>
        <taxon>Paraneoptera</taxon>
        <taxon>Psocodea</taxon>
        <taxon>Troctomorpha</taxon>
        <taxon>Phthiraptera</taxon>
        <taxon>Anoplura</taxon>
        <taxon>Polyplacidae</taxon>
        <taxon>Polyplax</taxon>
    </lineage>
</organism>
<sequence>MWFGFLEETRTISLLISQGLTGFRNVTMTIEPPYVENGRHATLSCLYELEGDPLYSVKWYRGTFEFYRYSPSENPPKKIFTYPGFHVDVLLLQMFLQDNDLRDRYISYLMDVYQKKSGNTPTDSAKWAIENWRGSPTWFFSLLLSEEENNDKAGNLLLTKILSYSNATAVFLRNVGFSLGGNVSCEVTTDAPSFKTRHAKAYLNVVSRPKERPELHVNKDKYNVGDILLANCTSFPSKPPAMLSFHINNSPIAQQKLGTHKMITSSPKREETGLIGRSNFYGSKKVDFVAKNEPDVVTVLLMVRVQDKLQGNSCPASVCCAHQL</sequence>
<evidence type="ECO:0000313" key="1">
    <source>
        <dbReference type="EMBL" id="KAK6625042.1"/>
    </source>
</evidence>
<name>A0AAN8NVW0_POLSC</name>
<dbReference type="EMBL" id="JAWJWE010000037">
    <property type="protein sequence ID" value="KAK6625042.1"/>
    <property type="molecule type" value="Genomic_DNA"/>
</dbReference>
<dbReference type="PANTHER" id="PTHR21261:SF6">
    <property type="entry name" value="BEATEN PATH IIA-RELATED"/>
    <property type="match status" value="1"/>
</dbReference>
<dbReference type="InterPro" id="IPR036179">
    <property type="entry name" value="Ig-like_dom_sf"/>
</dbReference>
<dbReference type="PANTHER" id="PTHR21261">
    <property type="entry name" value="BEAT PROTEIN"/>
    <property type="match status" value="1"/>
</dbReference>
<comment type="caution">
    <text evidence="1">The sequence shown here is derived from an EMBL/GenBank/DDBJ whole genome shotgun (WGS) entry which is preliminary data.</text>
</comment>
<accession>A0AAN8NVW0</accession>
<reference evidence="1 2" key="1">
    <citation type="submission" date="2023-10" db="EMBL/GenBank/DDBJ databases">
        <title>Genomes of two closely related lineages of the louse Polyplax serrata with different host specificities.</title>
        <authorList>
            <person name="Martinu J."/>
            <person name="Tarabai H."/>
            <person name="Stefka J."/>
            <person name="Hypsa V."/>
        </authorList>
    </citation>
    <scope>NUCLEOTIDE SEQUENCE [LARGE SCALE GENOMIC DNA]</scope>
    <source>
        <strain evidence="1">HR10_N</strain>
    </source>
</reference>